<name>A0A259TVG1_9BACT</name>
<dbReference type="CDD" id="cd13961">
    <property type="entry name" value="PT_UbiA_DGGGPS"/>
    <property type="match status" value="1"/>
</dbReference>
<sequence>MDLLRLTRPLNVILFLAATALGGALVAGAAAFEGAALGALFLAMGSATLVGAGSNVVNDLYDVEIDRVNRPGRPLAAGTVSARAAWIFWALLSAGGVLLGSLVSPLHAAISAASVALLWVYSAKLKGTVLLGNVAVAAVIGMGVAFGGLAVGPARGPLWAGGLVGAAIVFAREIAKDVEDAEGDRAGGARTLPIVWGERRALGLSIGVIVLVLAALPLAAEVVGASFYVWGLPLAACLLMALWTLGATLGVGEPLREPSRRASGWLKGALVAGIVGLVIARLG</sequence>
<dbReference type="RefSeq" id="WP_094545371.1">
    <property type="nucleotide sequence ID" value="NZ_MQWB01000001.1"/>
</dbReference>
<dbReference type="AlphaFoldDB" id="A0A259TVG1"/>
<dbReference type="EMBL" id="MQWB01000001">
    <property type="protein sequence ID" value="OZC01752.1"/>
    <property type="molecule type" value="Genomic_DNA"/>
</dbReference>
<evidence type="ECO:0000256" key="2">
    <source>
        <dbReference type="ARBA" id="ARBA00022475"/>
    </source>
</evidence>
<evidence type="ECO:0008006" key="9">
    <source>
        <dbReference type="Google" id="ProtNLM"/>
    </source>
</evidence>
<evidence type="ECO:0000256" key="6">
    <source>
        <dbReference type="SAM" id="Phobius"/>
    </source>
</evidence>
<feature type="transmembrane region" description="Helical" evidence="6">
    <location>
        <begin position="157"/>
        <end position="175"/>
    </location>
</feature>
<feature type="transmembrane region" description="Helical" evidence="6">
    <location>
        <begin position="73"/>
        <end position="92"/>
    </location>
</feature>
<evidence type="ECO:0000256" key="4">
    <source>
        <dbReference type="ARBA" id="ARBA00022989"/>
    </source>
</evidence>
<evidence type="ECO:0000256" key="3">
    <source>
        <dbReference type="ARBA" id="ARBA00022692"/>
    </source>
</evidence>
<dbReference type="PANTHER" id="PTHR42723">
    <property type="entry name" value="CHLOROPHYLL SYNTHASE"/>
    <property type="match status" value="1"/>
</dbReference>
<dbReference type="InterPro" id="IPR050475">
    <property type="entry name" value="Prenyltransferase_related"/>
</dbReference>
<feature type="transmembrane region" description="Helical" evidence="6">
    <location>
        <begin position="232"/>
        <end position="252"/>
    </location>
</feature>
<dbReference type="InterPro" id="IPR044878">
    <property type="entry name" value="UbiA_sf"/>
</dbReference>
<keyword evidence="5 6" id="KW-0472">Membrane</keyword>
<dbReference type="Gene3D" id="1.20.120.1780">
    <property type="entry name" value="UbiA prenyltransferase"/>
    <property type="match status" value="1"/>
</dbReference>
<dbReference type="InParanoid" id="A0A259TVG1"/>
<evidence type="ECO:0000256" key="1">
    <source>
        <dbReference type="ARBA" id="ARBA00004141"/>
    </source>
</evidence>
<dbReference type="InterPro" id="IPR000537">
    <property type="entry name" value="UbiA_prenyltransferase"/>
</dbReference>
<evidence type="ECO:0000313" key="8">
    <source>
        <dbReference type="Proteomes" id="UP000216446"/>
    </source>
</evidence>
<comment type="subcellular location">
    <subcellularLocation>
        <location evidence="1">Membrane</location>
        <topology evidence="1">Multi-pass membrane protein</topology>
    </subcellularLocation>
</comment>
<dbReference type="Pfam" id="PF01040">
    <property type="entry name" value="UbiA"/>
    <property type="match status" value="1"/>
</dbReference>
<feature type="transmembrane region" description="Helical" evidence="6">
    <location>
        <begin position="128"/>
        <end position="151"/>
    </location>
</feature>
<feature type="transmembrane region" description="Helical" evidence="6">
    <location>
        <begin position="38"/>
        <end position="61"/>
    </location>
</feature>
<feature type="transmembrane region" description="Helical" evidence="6">
    <location>
        <begin position="98"/>
        <end position="121"/>
    </location>
</feature>
<keyword evidence="8" id="KW-1185">Reference proteome</keyword>
<dbReference type="Gene3D" id="1.10.357.140">
    <property type="entry name" value="UbiA prenyltransferase"/>
    <property type="match status" value="1"/>
</dbReference>
<accession>A0A259TVG1</accession>
<dbReference type="PANTHER" id="PTHR42723:SF1">
    <property type="entry name" value="CHLOROPHYLL SYNTHASE, CHLOROPLASTIC"/>
    <property type="match status" value="1"/>
</dbReference>
<keyword evidence="2" id="KW-1003">Cell membrane</keyword>
<proteinExistence type="predicted"/>
<feature type="transmembrane region" description="Helical" evidence="6">
    <location>
        <begin position="201"/>
        <end position="220"/>
    </location>
</feature>
<gene>
    <name evidence="7" type="ORF">BSZ36_01370</name>
</gene>
<organism evidence="7 8">
    <name type="scientific">Rubricoccus marinus</name>
    <dbReference type="NCBI Taxonomy" id="716817"/>
    <lineage>
        <taxon>Bacteria</taxon>
        <taxon>Pseudomonadati</taxon>
        <taxon>Rhodothermota</taxon>
        <taxon>Rhodothermia</taxon>
        <taxon>Rhodothermales</taxon>
        <taxon>Rubricoccaceae</taxon>
        <taxon>Rubricoccus</taxon>
    </lineage>
</organism>
<feature type="transmembrane region" description="Helical" evidence="6">
    <location>
        <begin position="12"/>
        <end position="32"/>
    </location>
</feature>
<dbReference type="Proteomes" id="UP000216446">
    <property type="component" value="Unassembled WGS sequence"/>
</dbReference>
<dbReference type="OrthoDB" id="9811562at2"/>
<evidence type="ECO:0000313" key="7">
    <source>
        <dbReference type="EMBL" id="OZC01752.1"/>
    </source>
</evidence>
<feature type="transmembrane region" description="Helical" evidence="6">
    <location>
        <begin position="264"/>
        <end position="282"/>
    </location>
</feature>
<keyword evidence="4 6" id="KW-1133">Transmembrane helix</keyword>
<dbReference type="GO" id="GO:0016020">
    <property type="term" value="C:membrane"/>
    <property type="evidence" value="ECO:0007669"/>
    <property type="project" value="UniProtKB-SubCell"/>
</dbReference>
<comment type="caution">
    <text evidence="7">The sequence shown here is derived from an EMBL/GenBank/DDBJ whole genome shotgun (WGS) entry which is preliminary data.</text>
</comment>
<keyword evidence="3 6" id="KW-0812">Transmembrane</keyword>
<evidence type="ECO:0000256" key="5">
    <source>
        <dbReference type="ARBA" id="ARBA00023136"/>
    </source>
</evidence>
<reference evidence="7 8" key="1">
    <citation type="submission" date="2016-11" db="EMBL/GenBank/DDBJ databases">
        <title>Study of marine rhodopsin-containing bacteria.</title>
        <authorList>
            <person name="Yoshizawa S."/>
            <person name="Kumagai Y."/>
            <person name="Kogure K."/>
        </authorList>
    </citation>
    <scope>NUCLEOTIDE SEQUENCE [LARGE SCALE GENOMIC DNA]</scope>
    <source>
        <strain evidence="7 8">SG-29</strain>
    </source>
</reference>
<protein>
    <recommendedName>
        <fullName evidence="9">Geranylgeranylglycerol-phosphate geranylgeranyltransferase</fullName>
    </recommendedName>
</protein>
<dbReference type="GO" id="GO:0016765">
    <property type="term" value="F:transferase activity, transferring alkyl or aryl (other than methyl) groups"/>
    <property type="evidence" value="ECO:0007669"/>
    <property type="project" value="InterPro"/>
</dbReference>